<sequence length="83" mass="9025">MANKGLLHLQSEKRPMLYRLQGFSTVAGKETSPSGLIGAIMLLGMFMSSEMPQPAILKVDWCGLVGVYYICCLQISIAQVTST</sequence>
<organism evidence="1 2">
    <name type="scientific">Trapa incisa</name>
    <dbReference type="NCBI Taxonomy" id="236973"/>
    <lineage>
        <taxon>Eukaryota</taxon>
        <taxon>Viridiplantae</taxon>
        <taxon>Streptophyta</taxon>
        <taxon>Embryophyta</taxon>
        <taxon>Tracheophyta</taxon>
        <taxon>Spermatophyta</taxon>
        <taxon>Magnoliopsida</taxon>
        <taxon>eudicotyledons</taxon>
        <taxon>Gunneridae</taxon>
        <taxon>Pentapetalae</taxon>
        <taxon>rosids</taxon>
        <taxon>malvids</taxon>
        <taxon>Myrtales</taxon>
        <taxon>Lythraceae</taxon>
        <taxon>Trapa</taxon>
    </lineage>
</organism>
<dbReference type="Proteomes" id="UP001345219">
    <property type="component" value="Chromosome 8"/>
</dbReference>
<accession>A0AAN7JY59</accession>
<evidence type="ECO:0000313" key="2">
    <source>
        <dbReference type="Proteomes" id="UP001345219"/>
    </source>
</evidence>
<reference evidence="1 2" key="1">
    <citation type="journal article" date="2023" name="Hortic Res">
        <title>Pangenome of water caltrop reveals structural variations and asymmetric subgenome divergence after allopolyploidization.</title>
        <authorList>
            <person name="Zhang X."/>
            <person name="Chen Y."/>
            <person name="Wang L."/>
            <person name="Yuan Y."/>
            <person name="Fang M."/>
            <person name="Shi L."/>
            <person name="Lu R."/>
            <person name="Comes H.P."/>
            <person name="Ma Y."/>
            <person name="Chen Y."/>
            <person name="Huang G."/>
            <person name="Zhou Y."/>
            <person name="Zheng Z."/>
            <person name="Qiu Y."/>
        </authorList>
    </citation>
    <scope>NUCLEOTIDE SEQUENCE [LARGE SCALE GENOMIC DNA]</scope>
    <source>
        <tissue evidence="1">Roots</tissue>
    </source>
</reference>
<gene>
    <name evidence="1" type="ORF">SAY87_009753</name>
</gene>
<dbReference type="EMBL" id="JAXIOK010000014">
    <property type="protein sequence ID" value="KAK4755996.1"/>
    <property type="molecule type" value="Genomic_DNA"/>
</dbReference>
<protein>
    <submittedName>
        <fullName evidence="1">Uncharacterized protein</fullName>
    </submittedName>
</protein>
<comment type="caution">
    <text evidence="1">The sequence shown here is derived from an EMBL/GenBank/DDBJ whole genome shotgun (WGS) entry which is preliminary data.</text>
</comment>
<dbReference type="AlphaFoldDB" id="A0AAN7JY59"/>
<proteinExistence type="predicted"/>
<evidence type="ECO:0000313" key="1">
    <source>
        <dbReference type="EMBL" id="KAK4755996.1"/>
    </source>
</evidence>
<name>A0AAN7JY59_9MYRT</name>
<keyword evidence="2" id="KW-1185">Reference proteome</keyword>